<protein>
    <recommendedName>
        <fullName evidence="4">Actin</fullName>
    </recommendedName>
</protein>
<dbReference type="GeneID" id="8863414"/>
<dbReference type="eggNOG" id="KOG0676">
    <property type="taxonomic scope" value="Eukaryota"/>
</dbReference>
<proteinExistence type="inferred from homology"/>
<dbReference type="Gene3D" id="3.30.420.40">
    <property type="match status" value="2"/>
</dbReference>
<dbReference type="InParanoid" id="D2VZ68"/>
<dbReference type="Proteomes" id="UP000006671">
    <property type="component" value="Unassembled WGS sequence"/>
</dbReference>
<accession>D2VZ68</accession>
<organism evidence="3">
    <name type="scientific">Naegleria gruberi</name>
    <name type="common">Amoeba</name>
    <dbReference type="NCBI Taxonomy" id="5762"/>
    <lineage>
        <taxon>Eukaryota</taxon>
        <taxon>Discoba</taxon>
        <taxon>Heterolobosea</taxon>
        <taxon>Tetramitia</taxon>
        <taxon>Eutetramitia</taxon>
        <taxon>Vahlkampfiidae</taxon>
        <taxon>Naegleria</taxon>
    </lineage>
</organism>
<evidence type="ECO:0000256" key="1">
    <source>
        <dbReference type="RuleBase" id="RU000487"/>
    </source>
</evidence>
<name>D2VZ68_NAEGR</name>
<evidence type="ECO:0000313" key="3">
    <source>
        <dbReference type="Proteomes" id="UP000006671"/>
    </source>
</evidence>
<comment type="similarity">
    <text evidence="1">Belongs to the actin family.</text>
</comment>
<dbReference type="PANTHER" id="PTHR11937">
    <property type="entry name" value="ACTIN"/>
    <property type="match status" value="1"/>
</dbReference>
<dbReference type="PRINTS" id="PR00190">
    <property type="entry name" value="ACTIN"/>
</dbReference>
<dbReference type="SUPFAM" id="SSF53067">
    <property type="entry name" value="Actin-like ATPase domain"/>
    <property type="match status" value="2"/>
</dbReference>
<dbReference type="InterPro" id="IPR004000">
    <property type="entry name" value="Actin"/>
</dbReference>
<dbReference type="RefSeq" id="XP_002670632.1">
    <property type="nucleotide sequence ID" value="XM_002670586.1"/>
</dbReference>
<dbReference type="EMBL" id="GG738913">
    <property type="protein sequence ID" value="EFC37888.1"/>
    <property type="molecule type" value="Genomic_DNA"/>
</dbReference>
<dbReference type="InterPro" id="IPR043129">
    <property type="entry name" value="ATPase_NBD"/>
</dbReference>
<dbReference type="VEuPathDB" id="AmoebaDB:NAEGRDRAFT_74378"/>
<evidence type="ECO:0008006" key="4">
    <source>
        <dbReference type="Google" id="ProtNLM"/>
    </source>
</evidence>
<dbReference type="Gene3D" id="3.90.640.10">
    <property type="entry name" value="Actin, Chain A, domain 4"/>
    <property type="match status" value="1"/>
</dbReference>
<keyword evidence="3" id="KW-1185">Reference proteome</keyword>
<dbReference type="AlphaFoldDB" id="D2VZ68"/>
<dbReference type="KEGG" id="ngr:NAEGRDRAFT_74378"/>
<evidence type="ECO:0000313" key="2">
    <source>
        <dbReference type="EMBL" id="EFC37888.1"/>
    </source>
</evidence>
<dbReference type="STRING" id="5762.D2VZ68"/>
<dbReference type="FunFam" id="3.30.420.40:FF:000050">
    <property type="entry name" value="Actin, alpha skeletal muscle"/>
    <property type="match status" value="1"/>
</dbReference>
<dbReference type="Pfam" id="PF00022">
    <property type="entry name" value="Actin"/>
    <property type="match status" value="1"/>
</dbReference>
<sequence length="370" mass="42303">MTDVQSLILDIGSGSIKAGLHFHDEPSLIISSMIGRVKYKPVMMTNVKLGYVGNEAMRRRGILDISYPIRRGIVQDWDDLELLFQYIFESELKVDPHEFSLFLSDSLLNPDSNREKMVELLFETFGIPGLYFEYQPLLSLYSSGRTCGAVLHSGEGLSQIVSISNGYVLPQTIRRLNLGGFDLTEYSRKLLNTKGHCFKMKADFEIVRELKEKCARISLSNDDLQHIDSSELFYELPDGNRIEIGNERFEIGEALFNPQCLGIDSIGIDQLLIDSIQKCEIDTQRDMFGNIILDGGNSRIPNYSTRIVNQVEKSASPSMKVRHVNMSNEYSEWIGAAFMILHSQMNYMWYCREHYDEFGTNFIHKHGETF</sequence>
<dbReference type="SMART" id="SM00268">
    <property type="entry name" value="ACTIN"/>
    <property type="match status" value="1"/>
</dbReference>
<reference evidence="2 3" key="1">
    <citation type="journal article" date="2010" name="Cell">
        <title>The genome of Naegleria gruberi illuminates early eukaryotic versatility.</title>
        <authorList>
            <person name="Fritz-Laylin L.K."/>
            <person name="Prochnik S.E."/>
            <person name="Ginger M.L."/>
            <person name="Dacks J.B."/>
            <person name="Carpenter M.L."/>
            <person name="Field M.C."/>
            <person name="Kuo A."/>
            <person name="Paredez A."/>
            <person name="Chapman J."/>
            <person name="Pham J."/>
            <person name="Shu S."/>
            <person name="Neupane R."/>
            <person name="Cipriano M."/>
            <person name="Mancuso J."/>
            <person name="Tu H."/>
            <person name="Salamov A."/>
            <person name="Lindquist E."/>
            <person name="Shapiro H."/>
            <person name="Lucas S."/>
            <person name="Grigoriev I.V."/>
            <person name="Cande W.Z."/>
            <person name="Fulton C."/>
            <person name="Rokhsar D.S."/>
            <person name="Dawson S.C."/>
        </authorList>
    </citation>
    <scope>NUCLEOTIDE SEQUENCE [LARGE SCALE GENOMIC DNA]</scope>
    <source>
        <strain evidence="2 3">NEG-M</strain>
    </source>
</reference>
<gene>
    <name evidence="2" type="ORF">NAEGRDRAFT_74378</name>
</gene>